<dbReference type="GO" id="GO:0005506">
    <property type="term" value="F:iron ion binding"/>
    <property type="evidence" value="ECO:0007669"/>
    <property type="project" value="InterPro"/>
</dbReference>
<reference evidence="10 11" key="2">
    <citation type="journal article" date="2012" name="Eukaryot. Cell">
        <title>Genome update of Botrytis cinerea strains B05.10 and T4.</title>
        <authorList>
            <person name="Staats M."/>
            <person name="van Kan J.A."/>
        </authorList>
    </citation>
    <scope>NUCLEOTIDE SEQUENCE [LARGE SCALE GENOMIC DNA]</scope>
    <source>
        <strain evidence="10 11">B05.10</strain>
    </source>
</reference>
<dbReference type="Pfam" id="PF00067">
    <property type="entry name" value="p450"/>
    <property type="match status" value="1"/>
</dbReference>
<protein>
    <recommendedName>
        <fullName evidence="12">Cytochrome P450</fullName>
    </recommendedName>
</protein>
<dbReference type="VEuPathDB" id="FungiDB:Bcin15g02910"/>
<reference evidence="10 11" key="1">
    <citation type="journal article" date="2011" name="PLoS Genet.">
        <title>Genomic analysis of the necrotrophic fungal pathogens Sclerotinia sclerotiorum and Botrytis cinerea.</title>
        <authorList>
            <person name="Amselem J."/>
            <person name="Cuomo C.A."/>
            <person name="van Kan J.A."/>
            <person name="Viaud M."/>
            <person name="Benito E.P."/>
            <person name="Couloux A."/>
            <person name="Coutinho P.M."/>
            <person name="de Vries R.P."/>
            <person name="Dyer P.S."/>
            <person name="Fillinger S."/>
            <person name="Fournier E."/>
            <person name="Gout L."/>
            <person name="Hahn M."/>
            <person name="Kohn L."/>
            <person name="Lapalu N."/>
            <person name="Plummer K.M."/>
            <person name="Pradier J.M."/>
            <person name="Quevillon E."/>
            <person name="Sharon A."/>
            <person name="Simon A."/>
            <person name="ten Have A."/>
            <person name="Tudzynski B."/>
            <person name="Tudzynski P."/>
            <person name="Wincker P."/>
            <person name="Andrew M."/>
            <person name="Anthouard V."/>
            <person name="Beever R.E."/>
            <person name="Beffa R."/>
            <person name="Benoit I."/>
            <person name="Bouzid O."/>
            <person name="Brault B."/>
            <person name="Chen Z."/>
            <person name="Choquer M."/>
            <person name="Collemare J."/>
            <person name="Cotton P."/>
            <person name="Danchin E.G."/>
            <person name="Da Silva C."/>
            <person name="Gautier A."/>
            <person name="Giraud C."/>
            <person name="Giraud T."/>
            <person name="Gonzalez C."/>
            <person name="Grossetete S."/>
            <person name="Guldener U."/>
            <person name="Henrissat B."/>
            <person name="Howlett B.J."/>
            <person name="Kodira C."/>
            <person name="Kretschmer M."/>
            <person name="Lappartient A."/>
            <person name="Leroch M."/>
            <person name="Levis C."/>
            <person name="Mauceli E."/>
            <person name="Neuveglise C."/>
            <person name="Oeser B."/>
            <person name="Pearson M."/>
            <person name="Poulain J."/>
            <person name="Poussereau N."/>
            <person name="Quesneville H."/>
            <person name="Rascle C."/>
            <person name="Schumacher J."/>
            <person name="Segurens B."/>
            <person name="Sexton A."/>
            <person name="Silva E."/>
            <person name="Sirven C."/>
            <person name="Soanes D.M."/>
            <person name="Talbot N.J."/>
            <person name="Templeton M."/>
            <person name="Yandava C."/>
            <person name="Yarden O."/>
            <person name="Zeng Q."/>
            <person name="Rollins J.A."/>
            <person name="Lebrun M.H."/>
            <person name="Dickman M."/>
        </authorList>
    </citation>
    <scope>NUCLEOTIDE SEQUENCE [LARGE SCALE GENOMIC DNA]</scope>
    <source>
        <strain evidence="10 11">B05.10</strain>
    </source>
</reference>
<sequence>MLLNIQSLPVERGTVVVLVAVTIATLIIYNVFANPLARLPGPWYTKWTSAFLRYKIVKGDRTLYVHNLHCKYGSIVRVSPTEVHVSDIAATKKIHNVKSSFKKSQWYKSFTPPTVLNVFNTTEIGHHRHLRRLLSSPMSESSLRPVEVYIRRNMDLAVKGISEEMAKRGAADIFKWWMFMATDVIGELSFGESFKMLESGKKNQYIQDIETNGLAGGIRGTFPFITKVSSVAPIPIFKAAAESAKRLRHYAEESIERSKCVAVKNESYPMLLKKLFRSDENGLSDSDIVNNAMAFIIAGSDTTANTMTYLTWAVCKHPKIKKALVEELSTLPSNFVDADLHSLPLLNNVIKETLRLYCAAPSALPRVVPVEGVEFNGYALPGGTTVSTQAYTLHRNAEYFPDPESFEPSRWNATTREMKDAYMPFGGGSRVCLGQHLAEIELRLATALFFRAFPEAKISTLEGMSDADMDPQIFFLLSPRGKRCLIGKD</sequence>
<dbReference type="InterPro" id="IPR002401">
    <property type="entry name" value="Cyt_P450_E_grp-I"/>
</dbReference>
<proteinExistence type="inferred from homology"/>
<gene>
    <name evidence="10" type="ORF">BCIN_15g02910</name>
</gene>
<evidence type="ECO:0000313" key="10">
    <source>
        <dbReference type="EMBL" id="ATZ57752.1"/>
    </source>
</evidence>
<dbReference type="EMBL" id="CP009819">
    <property type="protein sequence ID" value="ATZ57752.1"/>
    <property type="molecule type" value="Genomic_DNA"/>
</dbReference>
<dbReference type="AlphaFoldDB" id="A0A384K4R0"/>
<evidence type="ECO:0000313" key="11">
    <source>
        <dbReference type="Proteomes" id="UP000001798"/>
    </source>
</evidence>
<keyword evidence="4 8" id="KW-0560">Oxidoreductase</keyword>
<dbReference type="PANTHER" id="PTHR24305:SF96">
    <property type="entry name" value="CYTOCHROME P450 MONOOXYGENASE STCB-RELATED"/>
    <property type="match status" value="1"/>
</dbReference>
<keyword evidence="6" id="KW-0843">Virulence</keyword>
<dbReference type="PROSITE" id="PS00086">
    <property type="entry name" value="CYTOCHROME_P450"/>
    <property type="match status" value="1"/>
</dbReference>
<dbReference type="InterPro" id="IPR036396">
    <property type="entry name" value="Cyt_P450_sf"/>
</dbReference>
<dbReference type="Gene3D" id="1.10.630.10">
    <property type="entry name" value="Cytochrome P450"/>
    <property type="match status" value="1"/>
</dbReference>
<dbReference type="OrthoDB" id="1470350at2759"/>
<reference evidence="10 11" key="3">
    <citation type="journal article" date="2017" name="Mol. Plant Pathol.">
        <title>A gapless genome sequence of the fungus Botrytis cinerea.</title>
        <authorList>
            <person name="Van Kan J.A."/>
            <person name="Stassen J.H."/>
            <person name="Mosbach A."/>
            <person name="Van Der Lee T.A."/>
            <person name="Faino L."/>
            <person name="Farmer A.D."/>
            <person name="Papasotiriou D.G."/>
            <person name="Zhou S."/>
            <person name="Seidl M.F."/>
            <person name="Cottam E."/>
            <person name="Edel D."/>
            <person name="Hahn M."/>
            <person name="Schwartz D.C."/>
            <person name="Dietrich R.A."/>
            <person name="Widdison S."/>
            <person name="Scalliet G."/>
        </authorList>
    </citation>
    <scope>NUCLEOTIDE SEQUENCE [LARGE SCALE GENOMIC DNA]</scope>
    <source>
        <strain evidence="10 11">B05.10</strain>
    </source>
</reference>
<dbReference type="GeneID" id="5438847"/>
<keyword evidence="9" id="KW-0472">Membrane</keyword>
<dbReference type="InterPro" id="IPR050121">
    <property type="entry name" value="Cytochrome_P450_monoxygenase"/>
</dbReference>
<accession>A0A384K4R0</accession>
<evidence type="ECO:0000256" key="5">
    <source>
        <dbReference type="ARBA" id="ARBA00023004"/>
    </source>
</evidence>
<keyword evidence="8" id="KW-0503">Monooxygenase</keyword>
<keyword evidence="11" id="KW-1185">Reference proteome</keyword>
<keyword evidence="9" id="KW-0812">Transmembrane</keyword>
<dbReference type="Proteomes" id="UP000001798">
    <property type="component" value="Chromosome 15"/>
</dbReference>
<dbReference type="PRINTS" id="PR00463">
    <property type="entry name" value="EP450I"/>
</dbReference>
<feature type="binding site" description="axial binding residue" evidence="7">
    <location>
        <position position="432"/>
    </location>
    <ligand>
        <name>heme</name>
        <dbReference type="ChEBI" id="CHEBI:30413"/>
    </ligand>
    <ligandPart>
        <name>Fe</name>
        <dbReference type="ChEBI" id="CHEBI:18248"/>
    </ligandPart>
</feature>
<evidence type="ECO:0000256" key="7">
    <source>
        <dbReference type="PIRSR" id="PIRSR602401-1"/>
    </source>
</evidence>
<keyword evidence="9" id="KW-1133">Transmembrane helix</keyword>
<evidence type="ECO:0008006" key="12">
    <source>
        <dbReference type="Google" id="ProtNLM"/>
    </source>
</evidence>
<dbReference type="KEGG" id="bfu:BCIN_15g02910"/>
<evidence type="ECO:0000256" key="2">
    <source>
        <dbReference type="ARBA" id="ARBA00010617"/>
    </source>
</evidence>
<dbReference type="GO" id="GO:0016705">
    <property type="term" value="F:oxidoreductase activity, acting on paired donors, with incorporation or reduction of molecular oxygen"/>
    <property type="evidence" value="ECO:0007669"/>
    <property type="project" value="InterPro"/>
</dbReference>
<name>A0A384K4R0_BOTFB</name>
<dbReference type="InterPro" id="IPR001128">
    <property type="entry name" value="Cyt_P450"/>
</dbReference>
<evidence type="ECO:0000256" key="1">
    <source>
        <dbReference type="ARBA" id="ARBA00001971"/>
    </source>
</evidence>
<evidence type="ECO:0000256" key="6">
    <source>
        <dbReference type="ARBA" id="ARBA00023026"/>
    </source>
</evidence>
<evidence type="ECO:0000256" key="4">
    <source>
        <dbReference type="ARBA" id="ARBA00023002"/>
    </source>
</evidence>
<comment type="similarity">
    <text evidence="2 8">Belongs to the cytochrome P450 family.</text>
</comment>
<dbReference type="InterPro" id="IPR017972">
    <property type="entry name" value="Cyt_P450_CS"/>
</dbReference>
<keyword evidence="5 7" id="KW-0408">Iron</keyword>
<organism evidence="10 11">
    <name type="scientific">Botryotinia fuckeliana (strain B05.10)</name>
    <name type="common">Noble rot fungus</name>
    <name type="synonym">Botrytis cinerea</name>
    <dbReference type="NCBI Taxonomy" id="332648"/>
    <lineage>
        <taxon>Eukaryota</taxon>
        <taxon>Fungi</taxon>
        <taxon>Dikarya</taxon>
        <taxon>Ascomycota</taxon>
        <taxon>Pezizomycotina</taxon>
        <taxon>Leotiomycetes</taxon>
        <taxon>Helotiales</taxon>
        <taxon>Sclerotiniaceae</taxon>
        <taxon>Botrytis</taxon>
    </lineage>
</organism>
<feature type="transmembrane region" description="Helical" evidence="9">
    <location>
        <begin position="12"/>
        <end position="32"/>
    </location>
</feature>
<comment type="cofactor">
    <cofactor evidence="1 7">
        <name>heme</name>
        <dbReference type="ChEBI" id="CHEBI:30413"/>
    </cofactor>
</comment>
<dbReference type="CDD" id="cd11059">
    <property type="entry name" value="CYP_fungal"/>
    <property type="match status" value="1"/>
</dbReference>
<evidence type="ECO:0000256" key="3">
    <source>
        <dbReference type="ARBA" id="ARBA00022723"/>
    </source>
</evidence>
<keyword evidence="7 8" id="KW-0349">Heme</keyword>
<evidence type="ECO:0000256" key="9">
    <source>
        <dbReference type="SAM" id="Phobius"/>
    </source>
</evidence>
<dbReference type="SUPFAM" id="SSF48264">
    <property type="entry name" value="Cytochrome P450"/>
    <property type="match status" value="1"/>
</dbReference>
<evidence type="ECO:0000256" key="8">
    <source>
        <dbReference type="RuleBase" id="RU000461"/>
    </source>
</evidence>
<dbReference type="PRINTS" id="PR00385">
    <property type="entry name" value="P450"/>
</dbReference>
<dbReference type="RefSeq" id="XP_024553335.1">
    <property type="nucleotide sequence ID" value="XM_024697518.1"/>
</dbReference>
<dbReference type="PANTHER" id="PTHR24305">
    <property type="entry name" value="CYTOCHROME P450"/>
    <property type="match status" value="1"/>
</dbReference>
<dbReference type="GO" id="GO:0004497">
    <property type="term" value="F:monooxygenase activity"/>
    <property type="evidence" value="ECO:0007669"/>
    <property type="project" value="UniProtKB-KW"/>
</dbReference>
<dbReference type="GO" id="GO:0020037">
    <property type="term" value="F:heme binding"/>
    <property type="evidence" value="ECO:0007669"/>
    <property type="project" value="InterPro"/>
</dbReference>
<keyword evidence="3 7" id="KW-0479">Metal-binding</keyword>